<dbReference type="InterPro" id="IPR010982">
    <property type="entry name" value="Lambda_DNA-bd_dom_sf"/>
</dbReference>
<accession>A0A9E6UH84</accession>
<organism evidence="1 2">
    <name type="scientific">Chenggangzhangella methanolivorans</name>
    <dbReference type="NCBI Taxonomy" id="1437009"/>
    <lineage>
        <taxon>Bacteria</taxon>
        <taxon>Pseudomonadati</taxon>
        <taxon>Pseudomonadota</taxon>
        <taxon>Alphaproteobacteria</taxon>
        <taxon>Hyphomicrobiales</taxon>
        <taxon>Methylopilaceae</taxon>
        <taxon>Chenggangzhangella</taxon>
    </lineage>
</organism>
<sequence length="188" mass="19744">MSAAEGFSAGQRAKLGALTERLAPNDAAARAVCLVDGIGVRHLARAIARRALSADPHLALCAVLKVDPVSLAPLRELARPPRAVAGPVAWWHLAVGLVIKREVDRIAIRDAAARVHLSPATFVRAEQGRAVSTDAFFRLCGFLDLHPHDATARVGADPYEVAAANVAVTSHVRTAAAAGPDCFTGDIR</sequence>
<dbReference type="Proteomes" id="UP000825701">
    <property type="component" value="Chromosome"/>
</dbReference>
<name>A0A9E6UH84_9HYPH</name>
<dbReference type="KEGG" id="cmet:K6K41_22880"/>
<evidence type="ECO:0000313" key="1">
    <source>
        <dbReference type="EMBL" id="QZN99522.1"/>
    </source>
</evidence>
<dbReference type="EMBL" id="CP081869">
    <property type="protein sequence ID" value="QZN99522.1"/>
    <property type="molecule type" value="Genomic_DNA"/>
</dbReference>
<reference evidence="1" key="1">
    <citation type="submission" date="2021-08" db="EMBL/GenBank/DDBJ databases">
        <authorList>
            <person name="Zhang H."/>
            <person name="Xu M."/>
            <person name="Yu Z."/>
            <person name="Yang L."/>
            <person name="Cai Y."/>
        </authorList>
    </citation>
    <scope>NUCLEOTIDE SEQUENCE</scope>
    <source>
        <strain evidence="1">CHL1</strain>
    </source>
</reference>
<gene>
    <name evidence="1" type="ORF">K6K41_22880</name>
</gene>
<dbReference type="RefSeq" id="WP_261402603.1">
    <property type="nucleotide sequence ID" value="NZ_CP081869.1"/>
</dbReference>
<protein>
    <submittedName>
        <fullName evidence="1">Uncharacterized protein</fullName>
    </submittedName>
</protein>
<keyword evidence="2" id="KW-1185">Reference proteome</keyword>
<dbReference type="GO" id="GO:0003677">
    <property type="term" value="F:DNA binding"/>
    <property type="evidence" value="ECO:0007669"/>
    <property type="project" value="InterPro"/>
</dbReference>
<proteinExistence type="predicted"/>
<evidence type="ECO:0000313" key="2">
    <source>
        <dbReference type="Proteomes" id="UP000825701"/>
    </source>
</evidence>
<dbReference type="SUPFAM" id="SSF47413">
    <property type="entry name" value="lambda repressor-like DNA-binding domains"/>
    <property type="match status" value="1"/>
</dbReference>
<dbReference type="AlphaFoldDB" id="A0A9E6UH84"/>